<sequence>MAAPTESQRTATEKTKVLFITLPNELLSEVTKQLEPSDLLKLRLILPKTYNAMLLSLLQDSMKMVYVELTEESVKNFENICTSSFFRAHVKEVTFVPKSFSARSDRIRTRELYTDFCRYIKFRHIGREIVERSWEWYRQLMQQHTSCIMSHPDDMHRHETDQVVSTRLSVSLSQLPSLTKVSICAAIEAPGLNASSCWYADEYATGRIGNRPHTQSEDDAARLAASVATYKNLLTKGAAVIIKAMCDPAVNVRELKLGGKWPSDSPFYLDNWGTVDRTDMQTVAQKLTHLTVSCDDCDDRGSRGIAECDRWNAFFSAAVNLQTLKLGIGLARDLGMWQDPDQGPSVVEHAMGFGHMPSLQHLEIVGELDELGLIDAILLRRFLHDHQATLRTVQLSAILFTTAGTRTGSLGGTITDFLNTVRDHRTLSHFSMTVYRRDEHGKGECKAGLCTNSGCGSYLLDKDLFIHRSELEKLADDLGVSLQDGSWDFGEYVMREE</sequence>
<protein>
    <recommendedName>
        <fullName evidence="1">F-box domain-containing protein</fullName>
    </recommendedName>
</protein>
<dbReference type="InterPro" id="IPR001810">
    <property type="entry name" value="F-box_dom"/>
</dbReference>
<dbReference type="EMBL" id="JAVFHQ010000010">
    <property type="protein sequence ID" value="KAK4547575.1"/>
    <property type="molecule type" value="Genomic_DNA"/>
</dbReference>
<dbReference type="AlphaFoldDB" id="A0AAV9JRC6"/>
<proteinExistence type="predicted"/>
<reference evidence="2 3" key="1">
    <citation type="submission" date="2021-11" db="EMBL/GenBank/DDBJ databases">
        <title>Black yeast isolated from Biological Soil Crust.</title>
        <authorList>
            <person name="Kurbessoian T."/>
        </authorList>
    </citation>
    <scope>NUCLEOTIDE SEQUENCE [LARGE SCALE GENOMIC DNA]</scope>
    <source>
        <strain evidence="2 3">CCFEE 5522</strain>
    </source>
</reference>
<evidence type="ECO:0000313" key="2">
    <source>
        <dbReference type="EMBL" id="KAK4547575.1"/>
    </source>
</evidence>
<evidence type="ECO:0000259" key="1">
    <source>
        <dbReference type="PROSITE" id="PS50181"/>
    </source>
</evidence>
<dbReference type="Proteomes" id="UP001324427">
    <property type="component" value="Unassembled WGS sequence"/>
</dbReference>
<accession>A0AAV9JRC6</accession>
<dbReference type="PROSITE" id="PS50181">
    <property type="entry name" value="FBOX"/>
    <property type="match status" value="1"/>
</dbReference>
<organism evidence="2 3">
    <name type="scientific">Oleoguttula mirabilis</name>
    <dbReference type="NCBI Taxonomy" id="1507867"/>
    <lineage>
        <taxon>Eukaryota</taxon>
        <taxon>Fungi</taxon>
        <taxon>Dikarya</taxon>
        <taxon>Ascomycota</taxon>
        <taxon>Pezizomycotina</taxon>
        <taxon>Dothideomycetes</taxon>
        <taxon>Dothideomycetidae</taxon>
        <taxon>Mycosphaerellales</taxon>
        <taxon>Teratosphaeriaceae</taxon>
        <taxon>Oleoguttula</taxon>
    </lineage>
</organism>
<gene>
    <name evidence="2" type="ORF">LTR36_000532</name>
</gene>
<evidence type="ECO:0000313" key="3">
    <source>
        <dbReference type="Proteomes" id="UP001324427"/>
    </source>
</evidence>
<name>A0AAV9JRC6_9PEZI</name>
<feature type="domain" description="F-box" evidence="1">
    <location>
        <begin position="16"/>
        <end position="69"/>
    </location>
</feature>
<keyword evidence="3" id="KW-1185">Reference proteome</keyword>
<comment type="caution">
    <text evidence="2">The sequence shown here is derived from an EMBL/GenBank/DDBJ whole genome shotgun (WGS) entry which is preliminary data.</text>
</comment>